<organism evidence="2">
    <name type="scientific">marine sediment metagenome</name>
    <dbReference type="NCBI Taxonomy" id="412755"/>
    <lineage>
        <taxon>unclassified sequences</taxon>
        <taxon>metagenomes</taxon>
        <taxon>ecological metagenomes</taxon>
    </lineage>
</organism>
<accession>X1RJ52</accession>
<dbReference type="EMBL" id="BARW01006790">
    <property type="protein sequence ID" value="GAI80787.1"/>
    <property type="molecule type" value="Genomic_DNA"/>
</dbReference>
<comment type="caution">
    <text evidence="2">The sequence shown here is derived from an EMBL/GenBank/DDBJ whole genome shotgun (WGS) entry which is preliminary data.</text>
</comment>
<gene>
    <name evidence="2" type="ORF">S12H4_14257</name>
</gene>
<dbReference type="Pfam" id="PF20469">
    <property type="entry name" value="OLD-like_TOPRIM"/>
    <property type="match status" value="1"/>
</dbReference>
<reference evidence="2" key="1">
    <citation type="journal article" date="2014" name="Front. Microbiol.">
        <title>High frequency of phylogenetically diverse reductive dehalogenase-homologous genes in deep subseafloor sedimentary metagenomes.</title>
        <authorList>
            <person name="Kawai M."/>
            <person name="Futagami T."/>
            <person name="Toyoda A."/>
            <person name="Takaki Y."/>
            <person name="Nishi S."/>
            <person name="Hori S."/>
            <person name="Arai W."/>
            <person name="Tsubouchi T."/>
            <person name="Morono Y."/>
            <person name="Uchiyama I."/>
            <person name="Ito T."/>
            <person name="Fujiyama A."/>
            <person name="Inagaki F."/>
            <person name="Takami H."/>
        </authorList>
    </citation>
    <scope>NUCLEOTIDE SEQUENCE</scope>
    <source>
        <strain evidence="2">Expedition CK06-06</strain>
    </source>
</reference>
<feature type="domain" description="OLD protein-like TOPRIM" evidence="1">
    <location>
        <begin position="2"/>
        <end position="31"/>
    </location>
</feature>
<evidence type="ECO:0000313" key="2">
    <source>
        <dbReference type="EMBL" id="GAI80787.1"/>
    </source>
</evidence>
<name>X1RJ52_9ZZZZ</name>
<evidence type="ECO:0000259" key="1">
    <source>
        <dbReference type="Pfam" id="PF20469"/>
    </source>
</evidence>
<dbReference type="AlphaFoldDB" id="X1RJ52"/>
<protein>
    <recommendedName>
        <fullName evidence="1">OLD protein-like TOPRIM domain-containing protein</fullName>
    </recommendedName>
</protein>
<proteinExistence type="predicted"/>
<dbReference type="InterPro" id="IPR034139">
    <property type="entry name" value="TOPRIM_OLD"/>
</dbReference>
<sequence>MIECGGKTNIHIFMRVLNKFKIHYVVIHDIDPIDFPEDKENKTDQEKAKLRMFKENDFINRTLDIKCGRIIKIKPELETVIGISKNQAEKQGKIGAAFFKFDEIDVDNYSDEIIKILDLIINWQEESNIIEICKK</sequence>